<protein>
    <submittedName>
        <fullName evidence="2">Integral membrane protein TIGR02587</fullName>
    </submittedName>
</protein>
<organism evidence="2 3">
    <name type="scientific">Gloeothece verrucosa (strain PCC 7822)</name>
    <name type="common">Cyanothece sp. (strain PCC 7822)</name>
    <dbReference type="NCBI Taxonomy" id="497965"/>
    <lineage>
        <taxon>Bacteria</taxon>
        <taxon>Bacillati</taxon>
        <taxon>Cyanobacteriota</taxon>
        <taxon>Cyanophyceae</taxon>
        <taxon>Oscillatoriophycideae</taxon>
        <taxon>Chroococcales</taxon>
        <taxon>Aphanothecaceae</taxon>
        <taxon>Gloeothece</taxon>
        <taxon>Gloeothece verrucosa</taxon>
    </lineage>
</organism>
<dbReference type="RefSeq" id="WP_013324349.1">
    <property type="nucleotide sequence ID" value="NC_014501.1"/>
</dbReference>
<keyword evidence="1" id="KW-1133">Transmembrane helix</keyword>
<dbReference type="NCBIfam" id="TIGR02587">
    <property type="entry name" value="TIGR02587 family membrane protein"/>
    <property type="match status" value="1"/>
</dbReference>
<feature type="transmembrane region" description="Helical" evidence="1">
    <location>
        <begin position="241"/>
        <end position="258"/>
    </location>
</feature>
<feature type="transmembrane region" description="Helical" evidence="1">
    <location>
        <begin position="81"/>
        <end position="98"/>
    </location>
</feature>
<dbReference type="InterPro" id="IPR024464">
    <property type="entry name" value="DUF2391"/>
</dbReference>
<evidence type="ECO:0000313" key="3">
    <source>
        <dbReference type="Proteomes" id="UP000008206"/>
    </source>
</evidence>
<feature type="transmembrane region" description="Helical" evidence="1">
    <location>
        <begin position="43"/>
        <end position="60"/>
    </location>
</feature>
<evidence type="ECO:0000313" key="2">
    <source>
        <dbReference type="EMBL" id="ADN16286.1"/>
    </source>
</evidence>
<feature type="transmembrane region" description="Helical" evidence="1">
    <location>
        <begin position="196"/>
        <end position="220"/>
    </location>
</feature>
<feature type="transmembrane region" description="Helical" evidence="1">
    <location>
        <begin position="12"/>
        <end position="31"/>
    </location>
</feature>
<gene>
    <name evidence="2" type="ordered locus">Cyan7822_4372</name>
</gene>
<dbReference type="OrthoDB" id="147125at2"/>
<feature type="transmembrane region" description="Helical" evidence="1">
    <location>
        <begin position="270"/>
        <end position="291"/>
    </location>
</feature>
<proteinExistence type="predicted"/>
<dbReference type="EMBL" id="CP002198">
    <property type="protein sequence ID" value="ADN16286.1"/>
    <property type="molecule type" value="Genomic_DNA"/>
</dbReference>
<keyword evidence="3" id="KW-1185">Reference proteome</keyword>
<reference evidence="3" key="1">
    <citation type="journal article" date="2011" name="MBio">
        <title>Novel metabolic attributes of the genus Cyanothece, comprising a group of unicellular nitrogen-fixing Cyanobacteria.</title>
        <authorList>
            <person name="Bandyopadhyay A."/>
            <person name="Elvitigala T."/>
            <person name="Welsh E."/>
            <person name="Stockel J."/>
            <person name="Liberton M."/>
            <person name="Min H."/>
            <person name="Sherman L.A."/>
            <person name="Pakrasi H.B."/>
        </authorList>
    </citation>
    <scope>NUCLEOTIDE SEQUENCE [LARGE SCALE GENOMIC DNA]</scope>
    <source>
        <strain evidence="3">PCC 7822</strain>
    </source>
</reference>
<accession>E0UB41</accession>
<keyword evidence="1" id="KW-0812">Transmembrane</keyword>
<evidence type="ECO:0000256" key="1">
    <source>
        <dbReference type="SAM" id="Phobius"/>
    </source>
</evidence>
<dbReference type="Pfam" id="PF09622">
    <property type="entry name" value="DUF2391"/>
    <property type="match status" value="1"/>
</dbReference>
<dbReference type="STRING" id="497965.Cyan7822_4372"/>
<dbReference type="HOGENOM" id="CLU_082424_0_0_3"/>
<keyword evidence="1" id="KW-0472">Membrane</keyword>
<dbReference type="InterPro" id="IPR013416">
    <property type="entry name" value="CHP02587_IM"/>
</dbReference>
<dbReference type="eggNOG" id="COG4711">
    <property type="taxonomic scope" value="Bacteria"/>
</dbReference>
<dbReference type="KEGG" id="cyj:Cyan7822_4372"/>
<name>E0UB41_GLOV7</name>
<dbReference type="Proteomes" id="UP000008206">
    <property type="component" value="Chromosome"/>
</dbReference>
<sequence>MAQQAWKNEIYDLIRGISGGFLFGIPLMYTMEVWWIGSYTKPPLMLGVIAVTFVIIFLLNRTDGFRRRKPDDSLQAAMDSVEALAIGFVCVTCMLIVLQEVIWETPLDEALGKIIFEAVPFAIGVALARTMLSDGEEEEVNSFSPMPVSLPSLRQQEQERYQATLADIGATLVGALLVAFNIAPTDEISMLASAVSAQWLLVMIIISLVISYMIVFVAGFTTQQKRLQQQGIFQRPMVETMVCYLLSLVASALMLWFFHRLSLSDPWTIWLRYSILLALPGTIGGAAGRLAI</sequence>
<dbReference type="AlphaFoldDB" id="E0UB41"/>